<sequence length="223" mass="25529">MEKVFNYQRAKELMKEKNINQNNIVFFLSSEGIDYSLNGIKNWFRTDQQTRKVPEMPTIRALAKLFKVSIDELIIGSESENIIPVKQIPIVGSASCGIPDANALQETDIYTYTLAKDWNSEMYAVIANGDSMSPMIEDGDQVICDPALDIMDGDLVHYQVNGESAIKIYKKDTKNKQHVFIPVNQDFEAKRFDIKMEIRMIKVTDIQRSVRNNRKARLRALGF</sequence>
<keyword evidence="3" id="KW-0804">Transcription</keyword>
<dbReference type="InterPro" id="IPR001387">
    <property type="entry name" value="Cro/C1-type_HTH"/>
</dbReference>
<keyword evidence="1" id="KW-0805">Transcription regulation</keyword>
<dbReference type="AlphaFoldDB" id="A0A6G5QEK5"/>
<evidence type="ECO:0000313" key="6">
    <source>
        <dbReference type="Proteomes" id="UP000503264"/>
    </source>
</evidence>
<dbReference type="InterPro" id="IPR015927">
    <property type="entry name" value="Peptidase_S24_S26A/B/C"/>
</dbReference>
<evidence type="ECO:0000256" key="3">
    <source>
        <dbReference type="ARBA" id="ARBA00023163"/>
    </source>
</evidence>
<accession>A0A6G5QEK5</accession>
<proteinExistence type="predicted"/>
<dbReference type="Gene3D" id="1.10.260.40">
    <property type="entry name" value="lambda repressor-like DNA-binding domains"/>
    <property type="match status" value="1"/>
</dbReference>
<dbReference type="GO" id="GO:0003677">
    <property type="term" value="F:DNA binding"/>
    <property type="evidence" value="ECO:0007669"/>
    <property type="project" value="UniProtKB-KW"/>
</dbReference>
<protein>
    <submittedName>
        <fullName evidence="5">Peptidase S24 LexA-like protein</fullName>
    </submittedName>
</protein>
<feature type="domain" description="HTH cro/C1-type" evidence="4">
    <location>
        <begin position="52"/>
        <end position="73"/>
    </location>
</feature>
<dbReference type="RefSeq" id="WP_171993359.1">
    <property type="nucleotide sequence ID" value="NZ_CP012542.1"/>
</dbReference>
<gene>
    <name evidence="5" type="ORF">CMUC_0284</name>
</gene>
<evidence type="ECO:0000256" key="1">
    <source>
        <dbReference type="ARBA" id="ARBA00023015"/>
    </source>
</evidence>
<reference evidence="5 6" key="1">
    <citation type="submission" date="2016-07" db="EMBL/GenBank/DDBJ databases">
        <title>Comparative genomics of the Campylobacter concisus group.</title>
        <authorList>
            <person name="Miller W.G."/>
            <person name="Yee E."/>
            <person name="Chapman M.H."/>
            <person name="Huynh S."/>
            <person name="Bono J.L."/>
            <person name="On S.L.W."/>
            <person name="StLeger J."/>
            <person name="Foster G."/>
            <person name="Parker C.T."/>
        </authorList>
    </citation>
    <scope>NUCLEOTIDE SEQUENCE [LARGE SCALE GENOMIC DNA]</scope>
    <source>
        <strain evidence="5 6">CCUG 21559</strain>
    </source>
</reference>
<dbReference type="SUPFAM" id="SSF51306">
    <property type="entry name" value="LexA/Signal peptidase"/>
    <property type="match status" value="1"/>
</dbReference>
<evidence type="ECO:0000313" key="5">
    <source>
        <dbReference type="EMBL" id="QCD44098.1"/>
    </source>
</evidence>
<dbReference type="InterPro" id="IPR036286">
    <property type="entry name" value="LexA/Signal_pep-like_sf"/>
</dbReference>
<dbReference type="PROSITE" id="PS50943">
    <property type="entry name" value="HTH_CROC1"/>
    <property type="match status" value="1"/>
</dbReference>
<dbReference type="Gene3D" id="2.10.109.10">
    <property type="entry name" value="Umud Fragment, subunit A"/>
    <property type="match status" value="1"/>
</dbReference>
<dbReference type="CDD" id="cd06529">
    <property type="entry name" value="S24_LexA-like"/>
    <property type="match status" value="1"/>
</dbReference>
<keyword evidence="2" id="KW-0238">DNA-binding</keyword>
<keyword evidence="6" id="KW-1185">Reference proteome</keyword>
<dbReference type="InterPro" id="IPR010982">
    <property type="entry name" value="Lambda_DNA-bd_dom_sf"/>
</dbReference>
<evidence type="ECO:0000259" key="4">
    <source>
        <dbReference type="PROSITE" id="PS50943"/>
    </source>
</evidence>
<dbReference type="PANTHER" id="PTHR40661">
    <property type="match status" value="1"/>
</dbReference>
<dbReference type="PANTHER" id="PTHR40661:SF3">
    <property type="entry name" value="FELS-1 PROPHAGE TRANSCRIPTIONAL REGULATOR"/>
    <property type="match status" value="1"/>
</dbReference>
<dbReference type="EMBL" id="CP012542">
    <property type="protein sequence ID" value="QCD44098.1"/>
    <property type="molecule type" value="Genomic_DNA"/>
</dbReference>
<dbReference type="Proteomes" id="UP000503264">
    <property type="component" value="Chromosome"/>
</dbReference>
<organism evidence="5 6">
    <name type="scientific">Campylobacter mucosalis CCUG 21559</name>
    <dbReference type="NCBI Taxonomy" id="1032067"/>
    <lineage>
        <taxon>Bacteria</taxon>
        <taxon>Pseudomonadati</taxon>
        <taxon>Campylobacterota</taxon>
        <taxon>Epsilonproteobacteria</taxon>
        <taxon>Campylobacterales</taxon>
        <taxon>Campylobacteraceae</taxon>
        <taxon>Campylobacter</taxon>
    </lineage>
</organism>
<dbReference type="Pfam" id="PF00717">
    <property type="entry name" value="Peptidase_S24"/>
    <property type="match status" value="1"/>
</dbReference>
<dbReference type="CDD" id="cd00093">
    <property type="entry name" value="HTH_XRE"/>
    <property type="match status" value="1"/>
</dbReference>
<evidence type="ECO:0000256" key="2">
    <source>
        <dbReference type="ARBA" id="ARBA00023125"/>
    </source>
</evidence>
<dbReference type="InterPro" id="IPR039418">
    <property type="entry name" value="LexA-like"/>
</dbReference>
<name>A0A6G5QEK5_9BACT</name>